<protein>
    <recommendedName>
        <fullName evidence="7">CWH43-like N-terminal domain-containing protein</fullName>
    </recommendedName>
</protein>
<dbReference type="Proteomes" id="UP000824540">
    <property type="component" value="Unassembled WGS sequence"/>
</dbReference>
<comment type="similarity">
    <text evidence="2">Belongs to the DRAM/TMEM150 family.</text>
</comment>
<dbReference type="GO" id="GO:0005886">
    <property type="term" value="C:plasma membrane"/>
    <property type="evidence" value="ECO:0007669"/>
    <property type="project" value="TreeGrafter"/>
</dbReference>
<dbReference type="OrthoDB" id="191706at2759"/>
<gene>
    <name evidence="8" type="ORF">JZ751_004386</name>
</gene>
<comment type="subcellular location">
    <subcellularLocation>
        <location evidence="1">Endomembrane system</location>
        <topology evidence="1">Multi-pass membrane protein</topology>
    </subcellularLocation>
</comment>
<name>A0A8T2NA58_9TELE</name>
<keyword evidence="9" id="KW-1185">Reference proteome</keyword>
<keyword evidence="5 6" id="KW-0472">Membrane</keyword>
<dbReference type="PANTHER" id="PTHR21324:SF13">
    <property type="entry name" value="SI:DKEY-228D14.5"/>
    <property type="match status" value="1"/>
</dbReference>
<evidence type="ECO:0000256" key="5">
    <source>
        <dbReference type="ARBA" id="ARBA00023136"/>
    </source>
</evidence>
<dbReference type="Pfam" id="PF10277">
    <property type="entry name" value="Frag1"/>
    <property type="match status" value="1"/>
</dbReference>
<comment type="caution">
    <text evidence="8">The sequence shown here is derived from an EMBL/GenBank/DDBJ whole genome shotgun (WGS) entry which is preliminary data.</text>
</comment>
<evidence type="ECO:0000256" key="1">
    <source>
        <dbReference type="ARBA" id="ARBA00004127"/>
    </source>
</evidence>
<sequence>MDIHYNVKATCNGQGFDPWPRHCRLWSEVPVVRQQLAGLTGVRYRHPPCHAWVPAAARTDYTLSTSSSDVIGSVQLVVRPQCEKKRERRHVNRRSHMLDFSSHSCQVLVVLRNVLVFCIFHHAHIMDRNSCQSILSKAALGFGCVASVGAFMAGNCNPGYLMLLHYLGAAVSFVCLCFYCLLLTVLTNKCSLTGFENILYPIRVVSTLIQITVTICCILSGDHATAYIPDFRDFIAHVP</sequence>
<dbReference type="GO" id="GO:0072659">
    <property type="term" value="P:protein localization to plasma membrane"/>
    <property type="evidence" value="ECO:0007669"/>
    <property type="project" value="TreeGrafter"/>
</dbReference>
<dbReference type="GO" id="GO:0012505">
    <property type="term" value="C:endomembrane system"/>
    <property type="evidence" value="ECO:0007669"/>
    <property type="project" value="UniProtKB-SubCell"/>
</dbReference>
<organism evidence="8 9">
    <name type="scientific">Albula glossodonta</name>
    <name type="common">roundjaw bonefish</name>
    <dbReference type="NCBI Taxonomy" id="121402"/>
    <lineage>
        <taxon>Eukaryota</taxon>
        <taxon>Metazoa</taxon>
        <taxon>Chordata</taxon>
        <taxon>Craniata</taxon>
        <taxon>Vertebrata</taxon>
        <taxon>Euteleostomi</taxon>
        <taxon>Actinopterygii</taxon>
        <taxon>Neopterygii</taxon>
        <taxon>Teleostei</taxon>
        <taxon>Albuliformes</taxon>
        <taxon>Albulidae</taxon>
        <taxon>Albula</taxon>
    </lineage>
</organism>
<dbReference type="InterPro" id="IPR050911">
    <property type="entry name" value="DRAM/TMEM150_Autophagy_Mod"/>
</dbReference>
<accession>A0A8T2NA58</accession>
<evidence type="ECO:0000256" key="3">
    <source>
        <dbReference type="ARBA" id="ARBA00022692"/>
    </source>
</evidence>
<dbReference type="InterPro" id="IPR019402">
    <property type="entry name" value="CWH43_N"/>
</dbReference>
<keyword evidence="3 6" id="KW-0812">Transmembrane</keyword>
<feature type="transmembrane region" description="Helical" evidence="6">
    <location>
        <begin position="166"/>
        <end position="186"/>
    </location>
</feature>
<feature type="transmembrane region" description="Helical" evidence="6">
    <location>
        <begin position="198"/>
        <end position="221"/>
    </location>
</feature>
<reference evidence="8" key="1">
    <citation type="thesis" date="2021" institute="BYU ScholarsArchive" country="Provo, UT, USA">
        <title>Applications of and Algorithms for Genome Assembly and Genomic Analyses with an Emphasis on Marine Teleosts.</title>
        <authorList>
            <person name="Pickett B.D."/>
        </authorList>
    </citation>
    <scope>NUCLEOTIDE SEQUENCE</scope>
    <source>
        <strain evidence="8">HI-2016</strain>
    </source>
</reference>
<feature type="transmembrane region" description="Helical" evidence="6">
    <location>
        <begin position="134"/>
        <end position="154"/>
    </location>
</feature>
<feature type="domain" description="CWH43-like N-terminal" evidence="7">
    <location>
        <begin position="114"/>
        <end position="223"/>
    </location>
</feature>
<proteinExistence type="inferred from homology"/>
<evidence type="ECO:0000256" key="4">
    <source>
        <dbReference type="ARBA" id="ARBA00022989"/>
    </source>
</evidence>
<evidence type="ECO:0000313" key="9">
    <source>
        <dbReference type="Proteomes" id="UP000824540"/>
    </source>
</evidence>
<evidence type="ECO:0000313" key="8">
    <source>
        <dbReference type="EMBL" id="KAG9335621.1"/>
    </source>
</evidence>
<dbReference type="PANTHER" id="PTHR21324">
    <property type="entry name" value="FASTING-INDUCIBLE INTEGRAL MEMBRANE PROTEIN TM6P1-RELATED"/>
    <property type="match status" value="1"/>
</dbReference>
<dbReference type="EMBL" id="JAFBMS010000114">
    <property type="protein sequence ID" value="KAG9335621.1"/>
    <property type="molecule type" value="Genomic_DNA"/>
</dbReference>
<dbReference type="AlphaFoldDB" id="A0A8T2NA58"/>
<evidence type="ECO:0000259" key="7">
    <source>
        <dbReference type="Pfam" id="PF10277"/>
    </source>
</evidence>
<evidence type="ECO:0000256" key="2">
    <source>
        <dbReference type="ARBA" id="ARBA00006565"/>
    </source>
</evidence>
<keyword evidence="4 6" id="KW-1133">Transmembrane helix</keyword>
<evidence type="ECO:0000256" key="6">
    <source>
        <dbReference type="SAM" id="Phobius"/>
    </source>
</evidence>